<dbReference type="Pfam" id="PF19700">
    <property type="entry name" value="DUF6198"/>
    <property type="match status" value="1"/>
</dbReference>
<dbReference type="AlphaFoldDB" id="A0A7G9S181"/>
<feature type="transmembrane region" description="Helical" evidence="1">
    <location>
        <begin position="12"/>
        <end position="31"/>
    </location>
</feature>
<feature type="transmembrane region" description="Helical" evidence="1">
    <location>
        <begin position="51"/>
        <end position="69"/>
    </location>
</feature>
<sequence>MKNNYILRILKVCVGSFLSGLGIAYCMLSGYGADPITVFFDGVNKATGMDVGTISNLTLLVLATGAFFVDRKQVGVGTFLTPFFMKFGIDFGMGLNLMHDGWMDIMWFIIGIFVIAIGIAMAISAEIGQQGTDALILGLAKKYGTQYYVIRWITDGTFLIIGLILGGKLTWGTVIATLLLGRIITYFLNHLFKREKNQDSSLTVKG</sequence>
<keyword evidence="1" id="KW-1133">Transmembrane helix</keyword>
<gene>
    <name evidence="2" type="ORF">H9L01_04430</name>
</gene>
<dbReference type="InterPro" id="IPR038750">
    <property type="entry name" value="YczE/YyaS-like"/>
</dbReference>
<feature type="transmembrane region" description="Helical" evidence="1">
    <location>
        <begin position="148"/>
        <end position="165"/>
    </location>
</feature>
<dbReference type="RefSeq" id="WP_187534805.1">
    <property type="nucleotide sequence ID" value="NZ_CBCSHU010000003.1"/>
</dbReference>
<evidence type="ECO:0000313" key="3">
    <source>
        <dbReference type="Proteomes" id="UP000515928"/>
    </source>
</evidence>
<accession>A0A7G9S181</accession>
<dbReference type="KEGG" id="eio:H9L01_04430"/>
<protein>
    <recommendedName>
        <fullName evidence="4">YitT family protein</fullName>
    </recommendedName>
</protein>
<feature type="transmembrane region" description="Helical" evidence="1">
    <location>
        <begin position="171"/>
        <end position="192"/>
    </location>
</feature>
<name>A0A7G9S181_9FIRM</name>
<reference evidence="2 3" key="1">
    <citation type="submission" date="2020-08" db="EMBL/GenBank/DDBJ databases">
        <title>Genome sequence of Erysipelothrix inopinata DSM 15511T.</title>
        <authorList>
            <person name="Hyun D.-W."/>
            <person name="Bae J.-W."/>
        </authorList>
    </citation>
    <scope>NUCLEOTIDE SEQUENCE [LARGE SCALE GENOMIC DNA]</scope>
    <source>
        <strain evidence="2 3">DSM 15511</strain>
    </source>
</reference>
<evidence type="ECO:0000256" key="1">
    <source>
        <dbReference type="SAM" id="Phobius"/>
    </source>
</evidence>
<dbReference type="Proteomes" id="UP000515928">
    <property type="component" value="Chromosome"/>
</dbReference>
<proteinExistence type="predicted"/>
<dbReference type="PANTHER" id="PTHR40078">
    <property type="entry name" value="INTEGRAL MEMBRANE PROTEIN-RELATED"/>
    <property type="match status" value="1"/>
</dbReference>
<keyword evidence="1" id="KW-0812">Transmembrane</keyword>
<keyword evidence="1" id="KW-0472">Membrane</keyword>
<keyword evidence="3" id="KW-1185">Reference proteome</keyword>
<feature type="transmembrane region" description="Helical" evidence="1">
    <location>
        <begin position="105"/>
        <end position="127"/>
    </location>
</feature>
<organism evidence="2 3">
    <name type="scientific">Erysipelothrix inopinata</name>
    <dbReference type="NCBI Taxonomy" id="225084"/>
    <lineage>
        <taxon>Bacteria</taxon>
        <taxon>Bacillati</taxon>
        <taxon>Bacillota</taxon>
        <taxon>Erysipelotrichia</taxon>
        <taxon>Erysipelotrichales</taxon>
        <taxon>Erysipelotrichaceae</taxon>
        <taxon>Erysipelothrix</taxon>
    </lineage>
</organism>
<evidence type="ECO:0008006" key="4">
    <source>
        <dbReference type="Google" id="ProtNLM"/>
    </source>
</evidence>
<evidence type="ECO:0000313" key="2">
    <source>
        <dbReference type="EMBL" id="QNN61606.1"/>
    </source>
</evidence>
<feature type="transmembrane region" description="Helical" evidence="1">
    <location>
        <begin position="76"/>
        <end position="99"/>
    </location>
</feature>
<dbReference type="EMBL" id="CP060715">
    <property type="protein sequence ID" value="QNN61606.1"/>
    <property type="molecule type" value="Genomic_DNA"/>
</dbReference>
<dbReference type="PANTHER" id="PTHR40078:SF1">
    <property type="entry name" value="INTEGRAL MEMBRANE PROTEIN"/>
    <property type="match status" value="1"/>
</dbReference>